<proteinExistence type="predicted"/>
<dbReference type="Proteomes" id="UP000735302">
    <property type="component" value="Unassembled WGS sequence"/>
</dbReference>
<accession>A0AAV4CZE0</accession>
<evidence type="ECO:0000256" key="2">
    <source>
        <dbReference type="ARBA" id="ARBA00022448"/>
    </source>
</evidence>
<feature type="transmembrane region" description="Helical" evidence="7">
    <location>
        <begin position="169"/>
        <end position="189"/>
    </location>
</feature>
<gene>
    <name evidence="9" type="ORF">PoB_006368300</name>
</gene>
<keyword evidence="6 7" id="KW-0472">Membrane</keyword>
<evidence type="ECO:0000256" key="1">
    <source>
        <dbReference type="ARBA" id="ARBA00004370"/>
    </source>
</evidence>
<dbReference type="EMBL" id="BLXT01007177">
    <property type="protein sequence ID" value="GFO37178.1"/>
    <property type="molecule type" value="Genomic_DNA"/>
</dbReference>
<dbReference type="AlphaFoldDB" id="A0AAV4CZE0"/>
<feature type="transmembrane region" description="Helical" evidence="7">
    <location>
        <begin position="234"/>
        <end position="253"/>
    </location>
</feature>
<keyword evidence="2" id="KW-0813">Transport</keyword>
<dbReference type="CDD" id="cd08760">
    <property type="entry name" value="Cyt_b561_FRRS1_like"/>
    <property type="match status" value="1"/>
</dbReference>
<organism evidence="9 10">
    <name type="scientific">Plakobranchus ocellatus</name>
    <dbReference type="NCBI Taxonomy" id="259542"/>
    <lineage>
        <taxon>Eukaryota</taxon>
        <taxon>Metazoa</taxon>
        <taxon>Spiralia</taxon>
        <taxon>Lophotrochozoa</taxon>
        <taxon>Mollusca</taxon>
        <taxon>Gastropoda</taxon>
        <taxon>Heterobranchia</taxon>
        <taxon>Euthyneura</taxon>
        <taxon>Panpulmonata</taxon>
        <taxon>Sacoglossa</taxon>
        <taxon>Placobranchoidea</taxon>
        <taxon>Plakobranchidae</taxon>
        <taxon>Plakobranchus</taxon>
    </lineage>
</organism>
<feature type="transmembrane region" description="Helical" evidence="7">
    <location>
        <begin position="324"/>
        <end position="344"/>
    </location>
</feature>
<name>A0AAV4CZE0_9GAST</name>
<evidence type="ECO:0000313" key="10">
    <source>
        <dbReference type="Proteomes" id="UP000735302"/>
    </source>
</evidence>
<evidence type="ECO:0000256" key="5">
    <source>
        <dbReference type="ARBA" id="ARBA00022989"/>
    </source>
</evidence>
<sequence length="370" mass="41303">MSDYKGSVKDGTLACTFNRKLSYPREPRVFDLHEPYYLMVANGEAVSGNKFPHSYETLPLVSAEKVDVRKISMARKGMGRLYPMVKTHGTAMTLAWMFFASIGVFISRHGRAMFNYSRPRNLLVWYHIHRFCMAMAAFLTCAGFVLILVESQGYSQISHTPDNRYRALHPPLGMLLVILTMVNPLMALFRPEQSSPSRPTFKWAHWGIGMFAWILAIALLATGLDLPKSQADLISVYVVFAFAGYQLVVEMLVRVVPYCLGSILALCVESSCSRNKNSFDLHMANFSTDEVPSVTGSGIAPDKEVAARQTESSERRENIIKSSILVLHMLLSAFFAVAVLYFLLRKPVQYVTSGNNENGGNPEQSYAVVG</sequence>
<evidence type="ECO:0000256" key="4">
    <source>
        <dbReference type="ARBA" id="ARBA00022982"/>
    </source>
</evidence>
<dbReference type="PROSITE" id="PS50939">
    <property type="entry name" value="CYTOCHROME_B561"/>
    <property type="match status" value="1"/>
</dbReference>
<reference evidence="9 10" key="1">
    <citation type="journal article" date="2021" name="Elife">
        <title>Chloroplast acquisition without the gene transfer in kleptoplastic sea slugs, Plakobranchus ocellatus.</title>
        <authorList>
            <person name="Maeda T."/>
            <person name="Takahashi S."/>
            <person name="Yoshida T."/>
            <person name="Shimamura S."/>
            <person name="Takaki Y."/>
            <person name="Nagai Y."/>
            <person name="Toyoda A."/>
            <person name="Suzuki Y."/>
            <person name="Arimoto A."/>
            <person name="Ishii H."/>
            <person name="Satoh N."/>
            <person name="Nishiyama T."/>
            <person name="Hasebe M."/>
            <person name="Maruyama T."/>
            <person name="Minagawa J."/>
            <person name="Obokata J."/>
            <person name="Shigenobu S."/>
        </authorList>
    </citation>
    <scope>NUCLEOTIDE SEQUENCE [LARGE SCALE GENOMIC DNA]</scope>
</reference>
<protein>
    <submittedName>
        <fullName evidence="9">Ferric-chelate reductase 1</fullName>
    </submittedName>
</protein>
<evidence type="ECO:0000259" key="8">
    <source>
        <dbReference type="PROSITE" id="PS50939"/>
    </source>
</evidence>
<comment type="caution">
    <text evidence="9">The sequence shown here is derived from an EMBL/GenBank/DDBJ whole genome shotgun (WGS) entry which is preliminary data.</text>
</comment>
<comment type="subcellular location">
    <subcellularLocation>
        <location evidence="1">Membrane</location>
    </subcellularLocation>
</comment>
<dbReference type="GO" id="GO:0016020">
    <property type="term" value="C:membrane"/>
    <property type="evidence" value="ECO:0007669"/>
    <property type="project" value="UniProtKB-SubCell"/>
</dbReference>
<evidence type="ECO:0000256" key="6">
    <source>
        <dbReference type="ARBA" id="ARBA00023136"/>
    </source>
</evidence>
<feature type="domain" description="Cytochrome b561" evidence="8">
    <location>
        <begin position="49"/>
        <end position="259"/>
    </location>
</feature>
<keyword evidence="3 7" id="KW-0812">Transmembrane</keyword>
<feature type="transmembrane region" description="Helical" evidence="7">
    <location>
        <begin position="128"/>
        <end position="149"/>
    </location>
</feature>
<feature type="transmembrane region" description="Helical" evidence="7">
    <location>
        <begin position="201"/>
        <end position="222"/>
    </location>
</feature>
<dbReference type="Pfam" id="PF03188">
    <property type="entry name" value="Cytochrom_B561"/>
    <property type="match status" value="1"/>
</dbReference>
<dbReference type="InterPro" id="IPR006593">
    <property type="entry name" value="Cyt_b561/ferric_Rdtase_TM"/>
</dbReference>
<dbReference type="Gene3D" id="1.20.120.1770">
    <property type="match status" value="1"/>
</dbReference>
<feature type="transmembrane region" description="Helical" evidence="7">
    <location>
        <begin position="88"/>
        <end position="107"/>
    </location>
</feature>
<keyword evidence="5 7" id="KW-1133">Transmembrane helix</keyword>
<keyword evidence="10" id="KW-1185">Reference proteome</keyword>
<dbReference type="SMART" id="SM00665">
    <property type="entry name" value="B561"/>
    <property type="match status" value="1"/>
</dbReference>
<evidence type="ECO:0000313" key="9">
    <source>
        <dbReference type="EMBL" id="GFO37178.1"/>
    </source>
</evidence>
<evidence type="ECO:0000256" key="7">
    <source>
        <dbReference type="SAM" id="Phobius"/>
    </source>
</evidence>
<keyword evidence="4" id="KW-0249">Electron transport</keyword>
<dbReference type="PANTHER" id="PTHR23130:SF171">
    <property type="entry name" value="OS01G0895300 PROTEIN"/>
    <property type="match status" value="1"/>
</dbReference>
<dbReference type="PANTHER" id="PTHR23130">
    <property type="entry name" value="CYTOCHROME B561 AND DOMON DOMAIN-CONTAINING PROTEIN"/>
    <property type="match status" value="1"/>
</dbReference>
<evidence type="ECO:0000256" key="3">
    <source>
        <dbReference type="ARBA" id="ARBA00022692"/>
    </source>
</evidence>